<dbReference type="STRING" id="1298598.JCM21714_1687"/>
<evidence type="ECO:0000313" key="2">
    <source>
        <dbReference type="Proteomes" id="UP000019102"/>
    </source>
</evidence>
<dbReference type="RefSeq" id="WP_052000429.1">
    <property type="nucleotide sequence ID" value="NZ_BAVS01000006.1"/>
</dbReference>
<dbReference type="SUPFAM" id="SSF55729">
    <property type="entry name" value="Acyl-CoA N-acyltransferases (Nat)"/>
    <property type="match status" value="1"/>
</dbReference>
<accession>W4VHN6</accession>
<reference evidence="1 2" key="1">
    <citation type="journal article" date="2014" name="Genome Announc.">
        <title>Draft Genome Sequence of the Boron-Tolerant and Moderately Halotolerant Bacterium Gracilibacillus boraciitolerans JCM 21714T.</title>
        <authorList>
            <person name="Ahmed I."/>
            <person name="Oshima K."/>
            <person name="Suda W."/>
            <person name="Kitamura K."/>
            <person name="Iida T."/>
            <person name="Ohmori Y."/>
            <person name="Fujiwara T."/>
            <person name="Hattori M."/>
            <person name="Ohkuma M."/>
        </authorList>
    </citation>
    <scope>NUCLEOTIDE SEQUENCE [LARGE SCALE GENOMIC DNA]</scope>
    <source>
        <strain evidence="1 2">JCM 21714</strain>
    </source>
</reference>
<keyword evidence="1" id="KW-0282">Flagellum</keyword>
<proteinExistence type="predicted"/>
<sequence length="108" mass="12745">MSIFQLRLIEEPDLAQILKWRNSNRIKQYMYSDKEISWEEHLGWFQRVKDDSSKKIFVFLQEDIPLGFVQFYDICVQHNRCYWGGFYIGEETAPAGSGTRMATLASII</sequence>
<evidence type="ECO:0000313" key="1">
    <source>
        <dbReference type="EMBL" id="GAE92676.1"/>
    </source>
</evidence>
<comment type="caution">
    <text evidence="1">The sequence shown here is derived from an EMBL/GenBank/DDBJ whole genome shotgun (WGS) entry which is preliminary data.</text>
</comment>
<dbReference type="OrthoDB" id="9795206at2"/>
<dbReference type="Proteomes" id="UP000019102">
    <property type="component" value="Unassembled WGS sequence"/>
</dbReference>
<dbReference type="eggNOG" id="COG1670">
    <property type="taxonomic scope" value="Bacteria"/>
</dbReference>
<gene>
    <name evidence="1" type="ORF">JCM21714_1687</name>
</gene>
<dbReference type="Gene3D" id="3.40.630.30">
    <property type="match status" value="1"/>
</dbReference>
<name>W4VHN6_9BACI</name>
<dbReference type="InterPro" id="IPR016181">
    <property type="entry name" value="Acyl_CoA_acyltransferase"/>
</dbReference>
<keyword evidence="2" id="KW-1185">Reference proteome</keyword>
<keyword evidence="1" id="KW-0966">Cell projection</keyword>
<dbReference type="EMBL" id="BAVS01000006">
    <property type="protein sequence ID" value="GAE92676.1"/>
    <property type="molecule type" value="Genomic_DNA"/>
</dbReference>
<keyword evidence="1" id="KW-0969">Cilium</keyword>
<protein>
    <submittedName>
        <fullName evidence="1">Flagellin modification protein FlmH</fullName>
    </submittedName>
</protein>
<dbReference type="AlphaFoldDB" id="W4VHN6"/>
<organism evidence="1 2">
    <name type="scientific">Gracilibacillus boraciitolerans JCM 21714</name>
    <dbReference type="NCBI Taxonomy" id="1298598"/>
    <lineage>
        <taxon>Bacteria</taxon>
        <taxon>Bacillati</taxon>
        <taxon>Bacillota</taxon>
        <taxon>Bacilli</taxon>
        <taxon>Bacillales</taxon>
        <taxon>Bacillaceae</taxon>
        <taxon>Gracilibacillus</taxon>
    </lineage>
</organism>